<evidence type="ECO:0000256" key="2">
    <source>
        <dbReference type="ARBA" id="ARBA00022448"/>
    </source>
</evidence>
<evidence type="ECO:0000256" key="6">
    <source>
        <dbReference type="ARBA" id="ARBA00023237"/>
    </source>
</evidence>
<reference evidence="10 11" key="1">
    <citation type="submission" date="2024-12" db="EMBL/GenBank/DDBJ databases">
        <authorList>
            <person name="Lee Y."/>
        </authorList>
    </citation>
    <scope>NUCLEOTIDE SEQUENCE [LARGE SCALE GENOMIC DNA]</scope>
    <source>
        <strain evidence="10 11">03SUJ4</strain>
    </source>
</reference>
<evidence type="ECO:0000256" key="7">
    <source>
        <dbReference type="SAM" id="SignalP"/>
    </source>
</evidence>
<dbReference type="InterPro" id="IPR039426">
    <property type="entry name" value="TonB-dep_rcpt-like"/>
</dbReference>
<keyword evidence="4" id="KW-0812">Transmembrane</keyword>
<feature type="domain" description="TonB-dependent transporter Oar-like beta-barrel" evidence="9">
    <location>
        <begin position="251"/>
        <end position="1150"/>
    </location>
</feature>
<dbReference type="InterPro" id="IPR012910">
    <property type="entry name" value="Plug_dom"/>
</dbReference>
<keyword evidence="6" id="KW-0998">Cell outer membrane</keyword>
<dbReference type="SUPFAM" id="SSF49452">
    <property type="entry name" value="Starch-binding domain-like"/>
    <property type="match status" value="1"/>
</dbReference>
<evidence type="ECO:0000313" key="10">
    <source>
        <dbReference type="EMBL" id="MFN2977495.1"/>
    </source>
</evidence>
<proteinExistence type="predicted"/>
<keyword evidence="5" id="KW-0472">Membrane</keyword>
<dbReference type="Gene3D" id="2.40.170.20">
    <property type="entry name" value="TonB-dependent receptor, beta-barrel domain"/>
    <property type="match status" value="1"/>
</dbReference>
<dbReference type="Proteomes" id="UP001634747">
    <property type="component" value="Unassembled WGS sequence"/>
</dbReference>
<evidence type="ECO:0000256" key="5">
    <source>
        <dbReference type="ARBA" id="ARBA00023136"/>
    </source>
</evidence>
<evidence type="ECO:0000256" key="4">
    <source>
        <dbReference type="ARBA" id="ARBA00022692"/>
    </source>
</evidence>
<comment type="caution">
    <text evidence="10">The sequence shown here is derived from an EMBL/GenBank/DDBJ whole genome shotgun (WGS) entry which is preliminary data.</text>
</comment>
<comment type="subcellular location">
    <subcellularLocation>
        <location evidence="1">Cell outer membrane</location>
        <topology evidence="1">Multi-pass membrane protein</topology>
    </subcellularLocation>
</comment>
<accession>A0ABW9KP06</accession>
<dbReference type="RefSeq" id="WP_263414345.1">
    <property type="nucleotide sequence ID" value="NZ_BAABBH010000001.1"/>
</dbReference>
<organism evidence="10 11">
    <name type="scientific">Terriglobus aquaticus</name>
    <dbReference type="NCBI Taxonomy" id="940139"/>
    <lineage>
        <taxon>Bacteria</taxon>
        <taxon>Pseudomonadati</taxon>
        <taxon>Acidobacteriota</taxon>
        <taxon>Terriglobia</taxon>
        <taxon>Terriglobales</taxon>
        <taxon>Acidobacteriaceae</taxon>
        <taxon>Terriglobus</taxon>
    </lineage>
</organism>
<dbReference type="SUPFAM" id="SSF56935">
    <property type="entry name" value="Porins"/>
    <property type="match status" value="1"/>
</dbReference>
<feature type="signal peptide" evidence="7">
    <location>
        <begin position="1"/>
        <end position="28"/>
    </location>
</feature>
<gene>
    <name evidence="10" type="ORF">ACK2TP_17115</name>
</gene>
<dbReference type="Pfam" id="PF25183">
    <property type="entry name" value="OMP_b-brl_4"/>
    <property type="match status" value="1"/>
</dbReference>
<protein>
    <submittedName>
        <fullName evidence="10">Carboxypeptidase regulatory-like domain-containing protein</fullName>
    </submittedName>
</protein>
<dbReference type="InterPro" id="IPR057601">
    <property type="entry name" value="Oar-like_b-barrel"/>
</dbReference>
<keyword evidence="7" id="KW-0732">Signal</keyword>
<dbReference type="PANTHER" id="PTHR30069">
    <property type="entry name" value="TONB-DEPENDENT OUTER MEMBRANE RECEPTOR"/>
    <property type="match status" value="1"/>
</dbReference>
<dbReference type="Pfam" id="PF13620">
    <property type="entry name" value="CarboxypepD_reg"/>
    <property type="match status" value="1"/>
</dbReference>
<keyword evidence="2" id="KW-0813">Transport</keyword>
<keyword evidence="11" id="KW-1185">Reference proteome</keyword>
<evidence type="ECO:0000313" key="11">
    <source>
        <dbReference type="Proteomes" id="UP001634747"/>
    </source>
</evidence>
<name>A0ABW9KP06_9BACT</name>
<dbReference type="InterPro" id="IPR036942">
    <property type="entry name" value="Beta-barrel_TonB_sf"/>
</dbReference>
<evidence type="ECO:0000259" key="8">
    <source>
        <dbReference type="Pfam" id="PF07715"/>
    </source>
</evidence>
<evidence type="ECO:0000259" key="9">
    <source>
        <dbReference type="Pfam" id="PF25183"/>
    </source>
</evidence>
<feature type="chain" id="PRO_5047150096" evidence="7">
    <location>
        <begin position="29"/>
        <end position="1157"/>
    </location>
</feature>
<dbReference type="Pfam" id="PF07715">
    <property type="entry name" value="Plug"/>
    <property type="match status" value="1"/>
</dbReference>
<evidence type="ECO:0000256" key="1">
    <source>
        <dbReference type="ARBA" id="ARBA00004571"/>
    </source>
</evidence>
<dbReference type="InterPro" id="IPR013784">
    <property type="entry name" value="Carb-bd-like_fold"/>
</dbReference>
<sequence>MSLRSTRTHGLRLCCAAVLLSCAIPVFAQFDAASVLGFVRDASGAAVANATVTLTNVETGVTQTVKTDKDGKYEFASVKIGDYKVQTEASGFSRYESATFPLTVNARQRVDADLKVGSSNEVVEVNSLPTQLETETSSRGQVIGTREVENLPLNGRSYADLALLAPGTRRSALETGAPDSREASFNVDGQRSAFNNFLLDGLDNNNYGTSNQGFANENIPPSPDAVDEFRVETNNYSAEYGRNPGAVINVSTRRGTNAFHGKAYDYNRNTALNANNYFSTPGTHLKYIRNQFGGTFGGPIFKDKAFFFTDYEGNRTIFNQALTVSTLPTANQRAGLFYVNDDPSNPANAIPLRNPITGRTYLGVVPQADMTTFAKNVLAALPANNVAGLANNYNTTPRGTINDDKGDGRIDYTLSPRYSLFGRYSEHRATIFTPPGIPGPAGGNANGNVHILNRDIAGGATITLSATRLLDLRFGWSHNEGGKTPIGVGQASILTQSGITDGLPTDPTIVRSLNGQAITGFSQFGAQTSNPQFQNPTIFNPKANYTTIRGRHALKLGFEFQQVNTQINDFNPSYGQDNYAGLYSTAINPAVANTPACQAANALSVANCTNPTNTTPAGSAPSLSSQLQEARNLTDFLFGNRSGYSLTTFAIVNVRQRYNFMYVQDDIKVSPSLTLNVGLRYEIVTPQYERDNKLANYDPTTSTLIQAKNGSIADRAQVNINYTNFAPRFGFAKTLDAKTVVRGGYGIVYSQWNRAGGENNLTYNGPNVVNANIASQVTPSPSTLCQNDTQVQANCFRQTQQGYAAGLVSPANFNPLNVLSRYIPRHNPTGYVQNYFVGFQRDLGHGWLVDLSYVGNKSTHLQVLGDYNQATPCLLSSGCPNVQARRPITNFQEIEIAANEGSANYNSLQMRTEKRLGSGLFLLNSFTYSRVFDISSGHLETANGDNSRVNIRNTSQDYGPGGYDQPLNDTLSMVYDLPYGHGRHFGSNSNGAVNAVLGGWQVTLVNQVTSGLPININYSLATSSGLFVSDLVTYRPNRVAGQPIFAPAINRKRTATGGTITGYFNNAAFALPTTYPWGNLSRNVVRSTPFYQADLGVHKQFPVFSERVHLDFRAEAFNVLNKVNLQAPNSTYGSSSFGAVTSAYPARQLQLAGKLIF</sequence>
<keyword evidence="3" id="KW-1134">Transmembrane beta strand</keyword>
<dbReference type="Gene3D" id="2.60.40.1120">
    <property type="entry name" value="Carboxypeptidase-like, regulatory domain"/>
    <property type="match status" value="1"/>
</dbReference>
<dbReference type="EMBL" id="JBJYXY010000001">
    <property type="protein sequence ID" value="MFN2977495.1"/>
    <property type="molecule type" value="Genomic_DNA"/>
</dbReference>
<feature type="domain" description="TonB-dependent receptor plug" evidence="8">
    <location>
        <begin position="136"/>
        <end position="245"/>
    </location>
</feature>
<evidence type="ECO:0000256" key="3">
    <source>
        <dbReference type="ARBA" id="ARBA00022452"/>
    </source>
</evidence>
<dbReference type="PANTHER" id="PTHR30069:SF46">
    <property type="entry name" value="OAR PROTEIN"/>
    <property type="match status" value="1"/>
</dbReference>